<dbReference type="Proteomes" id="UP001500393">
    <property type="component" value="Unassembled WGS sequence"/>
</dbReference>
<accession>A0ABN2D9P2</accession>
<comment type="caution">
    <text evidence="1">The sequence shown here is derived from an EMBL/GenBank/DDBJ whole genome shotgun (WGS) entry which is preliminary data.</text>
</comment>
<sequence length="70" mass="8494">MVTAQLHERAPAVQELDQLTDERETFRGFRWWTVSDVETSMQRFFPGRLPRLLRKYLEGERIDEPFEFFS</sequence>
<reference evidence="1 2" key="1">
    <citation type="journal article" date="2019" name="Int. J. Syst. Evol. Microbiol.">
        <title>The Global Catalogue of Microorganisms (GCM) 10K type strain sequencing project: providing services to taxonomists for standard genome sequencing and annotation.</title>
        <authorList>
            <consortium name="The Broad Institute Genomics Platform"/>
            <consortium name="The Broad Institute Genome Sequencing Center for Infectious Disease"/>
            <person name="Wu L."/>
            <person name="Ma J."/>
        </authorList>
    </citation>
    <scope>NUCLEOTIDE SEQUENCE [LARGE SCALE GENOMIC DNA]</scope>
    <source>
        <strain evidence="1 2">JCM 14969</strain>
    </source>
</reference>
<gene>
    <name evidence="1" type="ORF">GCM10009789_28450</name>
</gene>
<protein>
    <submittedName>
        <fullName evidence="1">Uncharacterized protein</fullName>
    </submittedName>
</protein>
<organism evidence="1 2">
    <name type="scientific">Kribbella sancticallisti</name>
    <dbReference type="NCBI Taxonomy" id="460087"/>
    <lineage>
        <taxon>Bacteria</taxon>
        <taxon>Bacillati</taxon>
        <taxon>Actinomycetota</taxon>
        <taxon>Actinomycetes</taxon>
        <taxon>Propionibacteriales</taxon>
        <taxon>Kribbellaceae</taxon>
        <taxon>Kribbella</taxon>
    </lineage>
</organism>
<dbReference type="EMBL" id="BAAAOS010000018">
    <property type="protein sequence ID" value="GAA1573238.1"/>
    <property type="molecule type" value="Genomic_DNA"/>
</dbReference>
<evidence type="ECO:0000313" key="1">
    <source>
        <dbReference type="EMBL" id="GAA1573238.1"/>
    </source>
</evidence>
<proteinExistence type="predicted"/>
<keyword evidence="2" id="KW-1185">Reference proteome</keyword>
<name>A0ABN2D9P2_9ACTN</name>
<evidence type="ECO:0000313" key="2">
    <source>
        <dbReference type="Proteomes" id="UP001500393"/>
    </source>
</evidence>